<dbReference type="EMBL" id="KI393569">
    <property type="protein sequence ID" value="ERN08145.1"/>
    <property type="molecule type" value="Genomic_DNA"/>
</dbReference>
<dbReference type="PANTHER" id="PTHR37726:SF1">
    <property type="entry name" value="TRANSMEMBRANE PROTEIN"/>
    <property type="match status" value="1"/>
</dbReference>
<sequence length="332" mass="36608">MNRLLLQPTNPDFQPEWALDTVKTAFFKCTRWQAEETTDPINCPYHYFCDSIYPGNYPPIIDLSVLSLTTTCFLITIGLASLEITGYIVGGVSYNPPRKRFWLPSGPLCLPLILLALAKGQRINTLFPLSSLAPALQQLVQVSALAFESPEIKSVKSLFLDVSSVSGILHAGIYVDSVVLPYYTGFEALVFSTLSGECGSCVCRKKVLVAGGISGSYYRGWSTTMLCVVMVLFWRLACKLFEKRDKVSLRIKLALEGLSWFSSLADSVTLLVISMRGGNLVEKVIFGGLCGLNFLLILKRTCNLLAAMNEVLLVKKTMDSSLKPPVIFYLNA</sequence>
<organism evidence="1 2">
    <name type="scientific">Amborella trichopoda</name>
    <dbReference type="NCBI Taxonomy" id="13333"/>
    <lineage>
        <taxon>Eukaryota</taxon>
        <taxon>Viridiplantae</taxon>
        <taxon>Streptophyta</taxon>
        <taxon>Embryophyta</taxon>
        <taxon>Tracheophyta</taxon>
        <taxon>Spermatophyta</taxon>
        <taxon>Magnoliopsida</taxon>
        <taxon>Amborellales</taxon>
        <taxon>Amborellaceae</taxon>
        <taxon>Amborella</taxon>
    </lineage>
</organism>
<dbReference type="GO" id="GO:0005783">
    <property type="term" value="C:endoplasmic reticulum"/>
    <property type="evidence" value="ECO:0007669"/>
    <property type="project" value="EnsemblPlants"/>
</dbReference>
<protein>
    <submittedName>
        <fullName evidence="1">Uncharacterized protein</fullName>
    </submittedName>
</protein>
<dbReference type="PANTHER" id="PTHR37726">
    <property type="entry name" value="TRANSMEMBRANE PROTEIN"/>
    <property type="match status" value="1"/>
</dbReference>
<dbReference type="Gramene" id="ERN08145">
    <property type="protein sequence ID" value="ERN08145"/>
    <property type="gene ID" value="AMTR_s00018p00116130"/>
</dbReference>
<dbReference type="KEGG" id="atr:18436387"/>
<evidence type="ECO:0000313" key="1">
    <source>
        <dbReference type="EMBL" id="ERN08145.1"/>
    </source>
</evidence>
<evidence type="ECO:0000313" key="2">
    <source>
        <dbReference type="Proteomes" id="UP000017836"/>
    </source>
</evidence>
<dbReference type="GO" id="GO:0071669">
    <property type="term" value="P:plant-type cell wall organization or biogenesis"/>
    <property type="evidence" value="ECO:0007669"/>
    <property type="project" value="EnsemblPlants"/>
</dbReference>
<accession>W1PLW4</accession>
<dbReference type="OMA" id="CIRWQVE"/>
<dbReference type="OrthoDB" id="657942at2759"/>
<dbReference type="eggNOG" id="ENOG502QPRF">
    <property type="taxonomic scope" value="Eukaryota"/>
</dbReference>
<proteinExistence type="predicted"/>
<dbReference type="STRING" id="13333.W1PLW4"/>
<dbReference type="AlphaFoldDB" id="W1PLW4"/>
<dbReference type="Proteomes" id="UP000017836">
    <property type="component" value="Unassembled WGS sequence"/>
</dbReference>
<gene>
    <name evidence="1" type="ORF">AMTR_s00018p00116130</name>
</gene>
<keyword evidence="2" id="KW-1185">Reference proteome</keyword>
<reference evidence="2" key="1">
    <citation type="journal article" date="2013" name="Science">
        <title>The Amborella genome and the evolution of flowering plants.</title>
        <authorList>
            <consortium name="Amborella Genome Project"/>
        </authorList>
    </citation>
    <scope>NUCLEOTIDE SEQUENCE [LARGE SCALE GENOMIC DNA]</scope>
</reference>
<name>W1PLW4_AMBTC</name>
<dbReference type="HOGENOM" id="CLU_073953_0_0_1"/>